<evidence type="ECO:0008006" key="3">
    <source>
        <dbReference type="Google" id="ProtNLM"/>
    </source>
</evidence>
<evidence type="ECO:0000313" key="2">
    <source>
        <dbReference type="Proteomes" id="UP000445144"/>
    </source>
</evidence>
<organism evidence="1 2">
    <name type="scientific">Chryseobacterium potabilaquae</name>
    <dbReference type="NCBI Taxonomy" id="2675057"/>
    <lineage>
        <taxon>Bacteria</taxon>
        <taxon>Pseudomonadati</taxon>
        <taxon>Bacteroidota</taxon>
        <taxon>Flavobacteriia</taxon>
        <taxon>Flavobacteriales</taxon>
        <taxon>Weeksellaceae</taxon>
        <taxon>Chryseobacterium group</taxon>
        <taxon>Chryseobacterium</taxon>
    </lineage>
</organism>
<evidence type="ECO:0000313" key="1">
    <source>
        <dbReference type="EMBL" id="CAA7197593.1"/>
    </source>
</evidence>
<protein>
    <recommendedName>
        <fullName evidence="3">ISKra4 family transposase</fullName>
    </recommendedName>
</protein>
<accession>A0A6N4XD21</accession>
<proteinExistence type="predicted"/>
<reference evidence="1 2" key="1">
    <citation type="submission" date="2020-01" db="EMBL/GenBank/DDBJ databases">
        <authorList>
            <person name="Rodrigo-Torres L."/>
            <person name="Arahal R. D."/>
            <person name="Lucena T."/>
        </authorList>
    </citation>
    <scope>NUCLEOTIDE SEQUENCE [LARGE SCALE GENOMIC DNA]</scope>
    <source>
        <strain evidence="1 2">CECT 9293</strain>
    </source>
</reference>
<dbReference type="AlphaFoldDB" id="A0A6N4XD21"/>
<dbReference type="Proteomes" id="UP000445144">
    <property type="component" value="Unassembled WGS sequence"/>
</dbReference>
<dbReference type="EMBL" id="CACVBR010000076">
    <property type="protein sequence ID" value="CAA7197593.1"/>
    <property type="molecule type" value="Genomic_DNA"/>
</dbReference>
<gene>
    <name evidence="1" type="ORF">CHRY9293_03660</name>
</gene>
<name>A0A6N4XD21_9FLAO</name>
<sequence length="288" mass="34040">MYDSGSIVYRESLPRPERTMIIGMDGGYIRDWNNKKNVFEVIIGKTVPPEKKAKCFGFVGTYDKKPKRRIYEHLKSQGMLPHQKMEFFCDGAQNLRNMQIYLNAESVQILDWFHITMRITILNQFALGLLKADEKKGQLLLKILKSIKWNLWHGKAEDALDLIEDLEIELDEYQNNTPAKKKYENLKKLVFHVNDFYTYINNNGKYIVNYSERYRYGETITTSFVESTVNYVIAKRFNKKQSMQWTKRGAHLLLQVRTQVLNEDWESVFRKIYPKFRPAEIKENKVAA</sequence>
<dbReference type="NCBIfam" id="NF033572">
    <property type="entry name" value="transpos_ISKra4"/>
    <property type="match status" value="1"/>
</dbReference>
<keyword evidence="2" id="KW-1185">Reference proteome</keyword>